<evidence type="ECO:0000313" key="2">
    <source>
        <dbReference type="EMBL" id="KZS48252.1"/>
    </source>
</evidence>
<keyword evidence="1" id="KW-1133">Transmembrane helix</keyword>
<sequence length="195" mass="22468">MFRNRINSSAFIILALSVGISFCAYTLLSGDKDFNKLNSILSIFTALGTSMIGGYIAFYASYIQIKANRQSEELKNIKQNLAQCLLAEYEIEYIIKLLNKCLERNVKYLELKKHLSFNAIERLRNENILLLEVDKIKQFLSLFNKLALLKLAEDEQNVQKPILESIITDLESMLIVIENYQATLSNNYKSPKELW</sequence>
<feature type="transmembrane region" description="Helical" evidence="1">
    <location>
        <begin position="9"/>
        <end position="28"/>
    </location>
</feature>
<reference evidence="2" key="1">
    <citation type="journal article" date="2016" name="Genome Announc.">
        <title>Draft genomes of two strains of Paenibacillus glucanolyticus with capability to degrade lignocellulose.</title>
        <authorList>
            <person name="Mathews S.L."/>
            <person name="Pawlak J."/>
            <person name="Grunden A.M."/>
        </authorList>
    </citation>
    <scope>NUCLEOTIDE SEQUENCE [LARGE SCALE GENOMIC DNA]</scope>
    <source>
        <strain evidence="2">SLM1</strain>
    </source>
</reference>
<name>A0A163LMG8_9BACL</name>
<dbReference type="Proteomes" id="UP000076796">
    <property type="component" value="Unassembled WGS sequence"/>
</dbReference>
<dbReference type="EMBL" id="LWMH01000001">
    <property type="protein sequence ID" value="KZS48252.1"/>
    <property type="molecule type" value="Genomic_DNA"/>
</dbReference>
<protein>
    <submittedName>
        <fullName evidence="2">Uncharacterized protein</fullName>
    </submittedName>
</protein>
<evidence type="ECO:0000256" key="1">
    <source>
        <dbReference type="SAM" id="Phobius"/>
    </source>
</evidence>
<organism evidence="2 3">
    <name type="scientific">Paenibacillus glucanolyticus</name>
    <dbReference type="NCBI Taxonomy" id="59843"/>
    <lineage>
        <taxon>Bacteria</taxon>
        <taxon>Bacillati</taxon>
        <taxon>Bacillota</taxon>
        <taxon>Bacilli</taxon>
        <taxon>Bacillales</taxon>
        <taxon>Paenibacillaceae</taxon>
        <taxon>Paenibacillus</taxon>
    </lineage>
</organism>
<comment type="caution">
    <text evidence="2">The sequence shown here is derived from an EMBL/GenBank/DDBJ whole genome shotgun (WGS) entry which is preliminary data.</text>
</comment>
<dbReference type="AlphaFoldDB" id="A0A163LMG8"/>
<dbReference type="GeneID" id="97556231"/>
<proteinExistence type="predicted"/>
<keyword evidence="3" id="KW-1185">Reference proteome</keyword>
<keyword evidence="1" id="KW-0812">Transmembrane</keyword>
<evidence type="ECO:0000313" key="3">
    <source>
        <dbReference type="Proteomes" id="UP000076796"/>
    </source>
</evidence>
<feature type="transmembrane region" description="Helical" evidence="1">
    <location>
        <begin position="40"/>
        <end position="62"/>
    </location>
</feature>
<dbReference type="RefSeq" id="WP_063479241.1">
    <property type="nucleotide sequence ID" value="NZ_CP147845.1"/>
</dbReference>
<accession>A0A163LMG8</accession>
<keyword evidence="1" id="KW-0472">Membrane</keyword>
<gene>
    <name evidence="2" type="ORF">AWU65_21110</name>
</gene>